<evidence type="ECO:0000256" key="1">
    <source>
        <dbReference type="ARBA" id="ARBA00023157"/>
    </source>
</evidence>
<dbReference type="GO" id="GO:0006508">
    <property type="term" value="P:proteolysis"/>
    <property type="evidence" value="ECO:0007669"/>
    <property type="project" value="InterPro"/>
</dbReference>
<dbReference type="Pfam" id="PF00089">
    <property type="entry name" value="Trypsin"/>
    <property type="match status" value="1"/>
</dbReference>
<keyword evidence="4" id="KW-1185">Reference proteome</keyword>
<organism evidence="3 4">
    <name type="scientific">Paramormyrops kingsleyae</name>
    <dbReference type="NCBI Taxonomy" id="1676925"/>
    <lineage>
        <taxon>Eukaryota</taxon>
        <taxon>Metazoa</taxon>
        <taxon>Chordata</taxon>
        <taxon>Craniata</taxon>
        <taxon>Vertebrata</taxon>
        <taxon>Euteleostomi</taxon>
        <taxon>Actinopterygii</taxon>
        <taxon>Neopterygii</taxon>
        <taxon>Teleostei</taxon>
        <taxon>Osteoglossocephala</taxon>
        <taxon>Osteoglossomorpha</taxon>
        <taxon>Osteoglossiformes</taxon>
        <taxon>Mormyridae</taxon>
        <taxon>Paramormyrops</taxon>
    </lineage>
</organism>
<dbReference type="InterPro" id="IPR009003">
    <property type="entry name" value="Peptidase_S1_PA"/>
</dbReference>
<dbReference type="Proteomes" id="UP000261540">
    <property type="component" value="Unplaced"/>
</dbReference>
<dbReference type="GO" id="GO:0004252">
    <property type="term" value="F:serine-type endopeptidase activity"/>
    <property type="evidence" value="ECO:0007669"/>
    <property type="project" value="InterPro"/>
</dbReference>
<dbReference type="PANTHER" id="PTHR24252:SF7">
    <property type="entry name" value="HYALIN"/>
    <property type="match status" value="1"/>
</dbReference>
<dbReference type="Gene3D" id="2.40.10.10">
    <property type="entry name" value="Trypsin-like serine proteases"/>
    <property type="match status" value="1"/>
</dbReference>
<accession>A0A3B3QNX8</accession>
<dbReference type="PROSITE" id="PS50240">
    <property type="entry name" value="TRYPSIN_DOM"/>
    <property type="match status" value="1"/>
</dbReference>
<sequence length="72" mass="7967">MYAFCIENSAGCYSGSRMEEMKSSIIGGHDAKEGAWPWMAYLHIEAPKRISSCGGSIINNRWILTAAHCVEE</sequence>
<dbReference type="GeneTree" id="ENSGT01060000252416"/>
<proteinExistence type="predicted"/>
<protein>
    <recommendedName>
        <fullName evidence="2">Peptidase S1 domain-containing protein</fullName>
    </recommendedName>
</protein>
<dbReference type="InterPro" id="IPR001254">
    <property type="entry name" value="Trypsin_dom"/>
</dbReference>
<reference evidence="3" key="2">
    <citation type="submission" date="2025-09" db="UniProtKB">
        <authorList>
            <consortium name="Ensembl"/>
        </authorList>
    </citation>
    <scope>IDENTIFICATION</scope>
</reference>
<evidence type="ECO:0000313" key="4">
    <source>
        <dbReference type="Proteomes" id="UP000261540"/>
    </source>
</evidence>
<dbReference type="InterPro" id="IPR018114">
    <property type="entry name" value="TRYPSIN_HIS"/>
</dbReference>
<evidence type="ECO:0000313" key="3">
    <source>
        <dbReference type="Ensembl" id="ENSPKIP00000008412.1"/>
    </source>
</evidence>
<dbReference type="AlphaFoldDB" id="A0A3B3QNX8"/>
<dbReference type="PROSITE" id="PS00134">
    <property type="entry name" value="TRYPSIN_HIS"/>
    <property type="match status" value="1"/>
</dbReference>
<feature type="domain" description="Peptidase S1" evidence="2">
    <location>
        <begin position="25"/>
        <end position="72"/>
    </location>
</feature>
<dbReference type="PANTHER" id="PTHR24252">
    <property type="entry name" value="ACROSIN-RELATED"/>
    <property type="match status" value="1"/>
</dbReference>
<dbReference type="SUPFAM" id="SSF50494">
    <property type="entry name" value="Trypsin-like serine proteases"/>
    <property type="match status" value="1"/>
</dbReference>
<name>A0A3B3QNX8_9TELE</name>
<dbReference type="InterPro" id="IPR043504">
    <property type="entry name" value="Peptidase_S1_PA_chymotrypsin"/>
</dbReference>
<dbReference type="Ensembl" id="ENSPKIT00000032492.1">
    <property type="protein sequence ID" value="ENSPKIP00000008412.1"/>
    <property type="gene ID" value="ENSPKIG00000023920.1"/>
</dbReference>
<reference evidence="3" key="1">
    <citation type="submission" date="2025-08" db="UniProtKB">
        <authorList>
            <consortium name="Ensembl"/>
        </authorList>
    </citation>
    <scope>IDENTIFICATION</scope>
</reference>
<keyword evidence="1" id="KW-1015">Disulfide bond</keyword>
<dbReference type="STRING" id="1676925.ENSPKIP00000008412"/>
<evidence type="ECO:0000259" key="2">
    <source>
        <dbReference type="PROSITE" id="PS50240"/>
    </source>
</evidence>